<accession>A0A1E3Q6F4</accession>
<evidence type="ECO:0000313" key="2">
    <source>
        <dbReference type="Proteomes" id="UP000094385"/>
    </source>
</evidence>
<protein>
    <submittedName>
        <fullName evidence="1">Uncharacterized protein</fullName>
    </submittedName>
</protein>
<dbReference type="AlphaFoldDB" id="A0A1E3Q6F4"/>
<sequence length="208" mass="23635">MRGVSRRKLKQKSTLPWLPLSTDAAELGPCDFGWDDWLNMTYAALREFVAFDVVHTPQEQIPAGRGTSSTLLAFEHFAILDCCWSRACWAVLERDFRENMVREFAGACRSRIAYLGIWLQIPWVLQSIIYRTYSVAPCSPEFAGLEDGFSRGFLERPPVKFDEELGDEHDFLAPVRVPPLALPFGFRVEGRKEPQEGIADFGENFAVI</sequence>
<gene>
    <name evidence="1" type="ORF">LIPSTDRAFT_3422</name>
</gene>
<proteinExistence type="predicted"/>
<reference evidence="1 2" key="1">
    <citation type="journal article" date="2016" name="Proc. Natl. Acad. Sci. U.S.A.">
        <title>Comparative genomics of biotechnologically important yeasts.</title>
        <authorList>
            <person name="Riley R."/>
            <person name="Haridas S."/>
            <person name="Wolfe K.H."/>
            <person name="Lopes M.R."/>
            <person name="Hittinger C.T."/>
            <person name="Goeker M."/>
            <person name="Salamov A.A."/>
            <person name="Wisecaver J.H."/>
            <person name="Long T.M."/>
            <person name="Calvey C.H."/>
            <person name="Aerts A.L."/>
            <person name="Barry K.W."/>
            <person name="Choi C."/>
            <person name="Clum A."/>
            <person name="Coughlan A.Y."/>
            <person name="Deshpande S."/>
            <person name="Douglass A.P."/>
            <person name="Hanson S.J."/>
            <person name="Klenk H.-P."/>
            <person name="LaButti K.M."/>
            <person name="Lapidus A."/>
            <person name="Lindquist E.A."/>
            <person name="Lipzen A.M."/>
            <person name="Meier-Kolthoff J.P."/>
            <person name="Ohm R.A."/>
            <person name="Otillar R.P."/>
            <person name="Pangilinan J.L."/>
            <person name="Peng Y."/>
            <person name="Rokas A."/>
            <person name="Rosa C.A."/>
            <person name="Scheuner C."/>
            <person name="Sibirny A.A."/>
            <person name="Slot J.C."/>
            <person name="Stielow J.B."/>
            <person name="Sun H."/>
            <person name="Kurtzman C.P."/>
            <person name="Blackwell M."/>
            <person name="Grigoriev I.V."/>
            <person name="Jeffries T.W."/>
        </authorList>
    </citation>
    <scope>NUCLEOTIDE SEQUENCE [LARGE SCALE GENOMIC DNA]</scope>
    <source>
        <strain evidence="1 2">NRRL Y-11557</strain>
    </source>
</reference>
<evidence type="ECO:0000313" key="1">
    <source>
        <dbReference type="EMBL" id="ODQ73074.1"/>
    </source>
</evidence>
<organism evidence="1 2">
    <name type="scientific">Lipomyces starkeyi NRRL Y-11557</name>
    <dbReference type="NCBI Taxonomy" id="675824"/>
    <lineage>
        <taxon>Eukaryota</taxon>
        <taxon>Fungi</taxon>
        <taxon>Dikarya</taxon>
        <taxon>Ascomycota</taxon>
        <taxon>Saccharomycotina</taxon>
        <taxon>Lipomycetes</taxon>
        <taxon>Lipomycetales</taxon>
        <taxon>Lipomycetaceae</taxon>
        <taxon>Lipomyces</taxon>
    </lineage>
</organism>
<name>A0A1E3Q6F4_LIPST</name>
<dbReference type="EMBL" id="KV454294">
    <property type="protein sequence ID" value="ODQ73074.1"/>
    <property type="molecule type" value="Genomic_DNA"/>
</dbReference>
<keyword evidence="2" id="KW-1185">Reference proteome</keyword>
<dbReference type="Proteomes" id="UP000094385">
    <property type="component" value="Unassembled WGS sequence"/>
</dbReference>